<reference evidence="1" key="1">
    <citation type="journal article" date="2014" name="Front. Microbiol.">
        <title>High frequency of phylogenetically diverse reductive dehalogenase-homologous genes in deep subseafloor sedimentary metagenomes.</title>
        <authorList>
            <person name="Kawai M."/>
            <person name="Futagami T."/>
            <person name="Toyoda A."/>
            <person name="Takaki Y."/>
            <person name="Nishi S."/>
            <person name="Hori S."/>
            <person name="Arai W."/>
            <person name="Tsubouchi T."/>
            <person name="Morono Y."/>
            <person name="Uchiyama I."/>
            <person name="Ito T."/>
            <person name="Fujiyama A."/>
            <person name="Inagaki F."/>
            <person name="Takami H."/>
        </authorList>
    </citation>
    <scope>NUCLEOTIDE SEQUENCE</scope>
    <source>
        <strain evidence="1">Expedition CK06-06</strain>
    </source>
</reference>
<sequence>MITVYLEDHGQDFLEWDIEDGTVVACRPYQGWLWNGTKVHNTNIQPGDILEITVAGERTTLNYSVERVEEKVSV</sequence>
<proteinExistence type="predicted"/>
<dbReference type="EMBL" id="BARW01021648">
    <property type="protein sequence ID" value="GAI90398.1"/>
    <property type="molecule type" value="Genomic_DNA"/>
</dbReference>
<accession>X1SBN8</accession>
<protein>
    <submittedName>
        <fullName evidence="1">Uncharacterized protein</fullName>
    </submittedName>
</protein>
<name>X1SBN8_9ZZZZ</name>
<organism evidence="1">
    <name type="scientific">marine sediment metagenome</name>
    <dbReference type="NCBI Taxonomy" id="412755"/>
    <lineage>
        <taxon>unclassified sequences</taxon>
        <taxon>metagenomes</taxon>
        <taxon>ecological metagenomes</taxon>
    </lineage>
</organism>
<dbReference type="AlphaFoldDB" id="X1SBN8"/>
<comment type="caution">
    <text evidence="1">The sequence shown here is derived from an EMBL/GenBank/DDBJ whole genome shotgun (WGS) entry which is preliminary data.</text>
</comment>
<gene>
    <name evidence="1" type="ORF">S12H4_36326</name>
</gene>
<evidence type="ECO:0000313" key="1">
    <source>
        <dbReference type="EMBL" id="GAI90398.1"/>
    </source>
</evidence>